<proteinExistence type="predicted"/>
<evidence type="ECO:0000313" key="2">
    <source>
        <dbReference type="EMBL" id="NYI09433.1"/>
    </source>
</evidence>
<keyword evidence="3" id="KW-1185">Reference proteome</keyword>
<dbReference type="CDD" id="cd01741">
    <property type="entry name" value="GATase1_1"/>
    <property type="match status" value="1"/>
</dbReference>
<dbReference type="GO" id="GO:0005829">
    <property type="term" value="C:cytosol"/>
    <property type="evidence" value="ECO:0007669"/>
    <property type="project" value="TreeGrafter"/>
</dbReference>
<reference evidence="2 3" key="1">
    <citation type="submission" date="2020-07" db="EMBL/GenBank/DDBJ databases">
        <title>Sequencing the genomes of 1000 actinobacteria strains.</title>
        <authorList>
            <person name="Klenk H.-P."/>
        </authorList>
    </citation>
    <scope>NUCLEOTIDE SEQUENCE [LARGE SCALE GENOMIC DNA]</scope>
    <source>
        <strain evidence="2 3">DSM 18248</strain>
    </source>
</reference>
<evidence type="ECO:0000313" key="3">
    <source>
        <dbReference type="Proteomes" id="UP000537326"/>
    </source>
</evidence>
<dbReference type="PANTHER" id="PTHR42695">
    <property type="entry name" value="GLUTAMINE AMIDOTRANSFERASE YLR126C-RELATED"/>
    <property type="match status" value="1"/>
</dbReference>
<comment type="caution">
    <text evidence="2">The sequence shown here is derived from an EMBL/GenBank/DDBJ whole genome shotgun (WGS) entry which is preliminary data.</text>
</comment>
<feature type="domain" description="Glutamine amidotransferase" evidence="1">
    <location>
        <begin position="21"/>
        <end position="173"/>
    </location>
</feature>
<protein>
    <submittedName>
        <fullName evidence="2">GMP synthase (Glutamine-hydrolyzing)</fullName>
        <ecNumber evidence="2">6.3.5.2</ecNumber>
    </submittedName>
</protein>
<dbReference type="EMBL" id="JACBZI010000001">
    <property type="protein sequence ID" value="NYI09433.1"/>
    <property type="molecule type" value="Genomic_DNA"/>
</dbReference>
<dbReference type="PROSITE" id="PS51273">
    <property type="entry name" value="GATASE_TYPE_1"/>
    <property type="match status" value="1"/>
</dbReference>
<dbReference type="InterPro" id="IPR044992">
    <property type="entry name" value="ChyE-like"/>
</dbReference>
<dbReference type="SUPFAM" id="SSF52317">
    <property type="entry name" value="Class I glutamine amidotransferase-like"/>
    <property type="match status" value="1"/>
</dbReference>
<dbReference type="AlphaFoldDB" id="A0A7Y9YC30"/>
<dbReference type="InterPro" id="IPR017926">
    <property type="entry name" value="GATASE"/>
</dbReference>
<dbReference type="InterPro" id="IPR029062">
    <property type="entry name" value="Class_I_gatase-like"/>
</dbReference>
<dbReference type="Pfam" id="PF00117">
    <property type="entry name" value="GATase"/>
    <property type="match status" value="1"/>
</dbReference>
<dbReference type="PANTHER" id="PTHR42695:SF5">
    <property type="entry name" value="GLUTAMINE AMIDOTRANSFERASE YLR126C-RELATED"/>
    <property type="match status" value="1"/>
</dbReference>
<organism evidence="2 3">
    <name type="scientific">Nocardioides marinus</name>
    <dbReference type="NCBI Taxonomy" id="374514"/>
    <lineage>
        <taxon>Bacteria</taxon>
        <taxon>Bacillati</taxon>
        <taxon>Actinomycetota</taxon>
        <taxon>Actinomycetes</taxon>
        <taxon>Propionibacteriales</taxon>
        <taxon>Nocardioidaceae</taxon>
        <taxon>Nocardioides</taxon>
    </lineage>
</organism>
<gene>
    <name evidence="2" type="ORF">BKA05_000948</name>
</gene>
<accession>A0A7Y9YC30</accession>
<sequence>MNDQRPVLVIGHIENPSVEVVAKAAAEVGIPYHVARPVVGDALPPLQDVAGIIVLGGPQSAYDVDNHPYLVDEKAYIAAAYDAGVPTIAVCLGSQLAAEALGGHALAGDKGLEVGFIDVKAVEDAGEALEGRFFSFHSDTMVPPPDAVTLAVSERYVQAWSSGSVLAIQFHPDLDRAGIETLLGFEGEKLASFGVDIPALRQELAATEPSPGERLVVDWLQALRGLSASTS</sequence>
<dbReference type="Gene3D" id="3.40.50.880">
    <property type="match status" value="1"/>
</dbReference>
<dbReference type="GO" id="GO:0003922">
    <property type="term" value="F:GMP synthase (glutamine-hydrolyzing) activity"/>
    <property type="evidence" value="ECO:0007669"/>
    <property type="project" value="UniProtKB-EC"/>
</dbReference>
<keyword evidence="2" id="KW-0436">Ligase</keyword>
<dbReference type="EC" id="6.3.5.2" evidence="2"/>
<dbReference type="RefSeq" id="WP_179530415.1">
    <property type="nucleotide sequence ID" value="NZ_BAAAPP010000012.1"/>
</dbReference>
<evidence type="ECO:0000259" key="1">
    <source>
        <dbReference type="Pfam" id="PF00117"/>
    </source>
</evidence>
<name>A0A7Y9YC30_9ACTN</name>
<dbReference type="Proteomes" id="UP000537326">
    <property type="component" value="Unassembled WGS sequence"/>
</dbReference>